<dbReference type="InterPro" id="IPR052200">
    <property type="entry name" value="Protoporphyrinogen_IX_DH"/>
</dbReference>
<dbReference type="InterPro" id="IPR026816">
    <property type="entry name" value="Flavodoxin_dom"/>
</dbReference>
<dbReference type="GO" id="GO:0006783">
    <property type="term" value="P:heme biosynthetic process"/>
    <property type="evidence" value="ECO:0007669"/>
    <property type="project" value="TreeGrafter"/>
</dbReference>
<dbReference type="Gene3D" id="3.40.50.360">
    <property type="match status" value="1"/>
</dbReference>
<reference evidence="2" key="1">
    <citation type="submission" date="2024-07" db="EMBL/GenBank/DDBJ databases">
        <authorList>
            <person name="fu j."/>
        </authorList>
    </citation>
    <scope>NUCLEOTIDE SEQUENCE</scope>
    <source>
        <strain evidence="2">P10A9</strain>
    </source>
</reference>
<dbReference type="InterPro" id="IPR008254">
    <property type="entry name" value="Flavodoxin/NO_synth"/>
</dbReference>
<dbReference type="PROSITE" id="PS50902">
    <property type="entry name" value="FLAVODOXIN_LIKE"/>
    <property type="match status" value="1"/>
</dbReference>
<dbReference type="GO" id="GO:0010181">
    <property type="term" value="F:FMN binding"/>
    <property type="evidence" value="ECO:0007669"/>
    <property type="project" value="InterPro"/>
</dbReference>
<dbReference type="InterPro" id="IPR029039">
    <property type="entry name" value="Flavoprotein-like_sf"/>
</dbReference>
<dbReference type="AlphaFoldDB" id="A0AB39L198"/>
<name>A0AB39L198_9MICC</name>
<dbReference type="GO" id="GO:0070819">
    <property type="term" value="F:menaquinone-dependent protoporphyrinogen oxidase activity"/>
    <property type="evidence" value="ECO:0007669"/>
    <property type="project" value="TreeGrafter"/>
</dbReference>
<dbReference type="PANTHER" id="PTHR38030">
    <property type="entry name" value="PROTOPORPHYRINOGEN IX DEHYDROGENASE [MENAQUINONE]"/>
    <property type="match status" value="1"/>
</dbReference>
<proteinExistence type="predicted"/>
<dbReference type="RefSeq" id="WP_369045480.1">
    <property type="nucleotide sequence ID" value="NZ_CP163302.1"/>
</dbReference>
<dbReference type="EMBL" id="CP163302">
    <property type="protein sequence ID" value="XDP44866.1"/>
    <property type="molecule type" value="Genomic_DNA"/>
</dbReference>
<protein>
    <submittedName>
        <fullName evidence="2">Flavodoxin domain-containing protein</fullName>
    </submittedName>
</protein>
<organism evidence="2">
    <name type="scientific">Sinomonas puerhi</name>
    <dbReference type="NCBI Taxonomy" id="3238584"/>
    <lineage>
        <taxon>Bacteria</taxon>
        <taxon>Bacillati</taxon>
        <taxon>Actinomycetota</taxon>
        <taxon>Actinomycetes</taxon>
        <taxon>Micrococcales</taxon>
        <taxon>Micrococcaceae</taxon>
        <taxon>Sinomonas</taxon>
    </lineage>
</organism>
<sequence length="177" mass="19170">MNILVAYASKHGATAGIAERIGSTLNAAGLSATVKPVEEVDDVTPYDAVVLGSAAYMYHWMREATAFAKRHQSELAERPVWLFSSGPVGEETVDKEGRDILESSEPKEFEKFADLLHVRDGRVFFGAWDPSAPPVGLAERAMSHLPAAKGALPAGDFRDWADIEAWAQTIANELKAS</sequence>
<dbReference type="KEGG" id="spue:AB5L97_16590"/>
<evidence type="ECO:0000313" key="2">
    <source>
        <dbReference type="EMBL" id="XDP44866.1"/>
    </source>
</evidence>
<dbReference type="Pfam" id="PF12724">
    <property type="entry name" value="Flavodoxin_5"/>
    <property type="match status" value="1"/>
</dbReference>
<evidence type="ECO:0000259" key="1">
    <source>
        <dbReference type="PROSITE" id="PS50902"/>
    </source>
</evidence>
<accession>A0AB39L198</accession>
<feature type="domain" description="Flavodoxin-like" evidence="1">
    <location>
        <begin position="3"/>
        <end position="177"/>
    </location>
</feature>
<gene>
    <name evidence="2" type="ORF">AB5L97_16590</name>
</gene>
<dbReference type="SUPFAM" id="SSF52218">
    <property type="entry name" value="Flavoproteins"/>
    <property type="match status" value="1"/>
</dbReference>
<dbReference type="PANTHER" id="PTHR38030:SF2">
    <property type="entry name" value="PROTOPORPHYRINOGEN IX DEHYDROGENASE [QUINONE]"/>
    <property type="match status" value="1"/>
</dbReference>